<evidence type="ECO:0000313" key="2">
    <source>
        <dbReference type="EMBL" id="QDT09321.1"/>
    </source>
</evidence>
<dbReference type="AlphaFoldDB" id="A0A517NQC4"/>
<gene>
    <name evidence="2" type="ORF">K239x_12670</name>
</gene>
<feature type="chain" id="PRO_5021930648" evidence="1">
    <location>
        <begin position="41"/>
        <end position="458"/>
    </location>
</feature>
<proteinExistence type="predicted"/>
<accession>A0A517NQC4</accession>
<dbReference type="EMBL" id="CP036526">
    <property type="protein sequence ID" value="QDT09321.1"/>
    <property type="molecule type" value="Genomic_DNA"/>
</dbReference>
<evidence type="ECO:0000256" key="1">
    <source>
        <dbReference type="SAM" id="SignalP"/>
    </source>
</evidence>
<evidence type="ECO:0000313" key="3">
    <source>
        <dbReference type="Proteomes" id="UP000319817"/>
    </source>
</evidence>
<name>A0A517NQC4_9BACT</name>
<reference evidence="2 3" key="1">
    <citation type="submission" date="2019-02" db="EMBL/GenBank/DDBJ databases">
        <title>Deep-cultivation of Planctomycetes and their phenomic and genomic characterization uncovers novel biology.</title>
        <authorList>
            <person name="Wiegand S."/>
            <person name="Jogler M."/>
            <person name="Boedeker C."/>
            <person name="Pinto D."/>
            <person name="Vollmers J."/>
            <person name="Rivas-Marin E."/>
            <person name="Kohn T."/>
            <person name="Peeters S.H."/>
            <person name="Heuer A."/>
            <person name="Rast P."/>
            <person name="Oberbeckmann S."/>
            <person name="Bunk B."/>
            <person name="Jeske O."/>
            <person name="Meyerdierks A."/>
            <person name="Storesund J.E."/>
            <person name="Kallscheuer N."/>
            <person name="Luecker S."/>
            <person name="Lage O.M."/>
            <person name="Pohl T."/>
            <person name="Merkel B.J."/>
            <person name="Hornburger P."/>
            <person name="Mueller R.-W."/>
            <person name="Bruemmer F."/>
            <person name="Labrenz M."/>
            <person name="Spormann A.M."/>
            <person name="Op den Camp H."/>
            <person name="Overmann J."/>
            <person name="Amann R."/>
            <person name="Jetten M.S.M."/>
            <person name="Mascher T."/>
            <person name="Medema M.H."/>
            <person name="Devos D.P."/>
            <person name="Kaster A.-K."/>
            <person name="Ovreas L."/>
            <person name="Rohde M."/>
            <person name="Galperin M.Y."/>
            <person name="Jogler C."/>
        </authorList>
    </citation>
    <scope>NUCLEOTIDE SEQUENCE [LARGE SCALE GENOMIC DNA]</scope>
    <source>
        <strain evidence="2 3">K23_9</strain>
    </source>
</reference>
<feature type="signal peptide" evidence="1">
    <location>
        <begin position="1"/>
        <end position="40"/>
    </location>
</feature>
<dbReference type="Proteomes" id="UP000319817">
    <property type="component" value="Chromosome"/>
</dbReference>
<sequence length="458" mass="50455" precursor="true">MRTMTNMPSNQMGTARPFFRNLFGLLVVGLATFAASSATSQEAKEVATEQNEVDSGADADDAAELKADVLEWVDQLDAPSLSKRKLAEKRLIEAGADALKYLPEKKAGVSIEAIERLVRVRKALMMSKTQTQSSAITIRLNDVADLGEALEAISRDSGVEFEHQADESQKIDPVATPLSFWHALDLVLDQANLDVNFYGGDRGVLALQPREEGRTSRVDSAAYTGVYRIEPMSVNSRRVLNQPSQSGMNVAMEIAWEPRMTPIGLTIPISQLSGKLDDGNSIKPQESGEKIDIATNADLAFSEFYLPLELPVGRPGKIKSLSGTIEALLPGKTQTFELPLKEPNPKKTIDALTVEVEEIRKNGTLHEVRVGLKLVDPDRSLESHRHWIFENPLYVRLKDGSRAEHLGYETYRQSKDGVGIGYLFELGDSYSEATLVYESPTAVVNNEVNFVIQDIKLP</sequence>
<protein>
    <submittedName>
        <fullName evidence="2">Uncharacterized protein</fullName>
    </submittedName>
</protein>
<organism evidence="2 3">
    <name type="scientific">Stieleria marina</name>
    <dbReference type="NCBI Taxonomy" id="1930275"/>
    <lineage>
        <taxon>Bacteria</taxon>
        <taxon>Pseudomonadati</taxon>
        <taxon>Planctomycetota</taxon>
        <taxon>Planctomycetia</taxon>
        <taxon>Pirellulales</taxon>
        <taxon>Pirellulaceae</taxon>
        <taxon>Stieleria</taxon>
    </lineage>
</organism>
<keyword evidence="1" id="KW-0732">Signal</keyword>
<keyword evidence="3" id="KW-1185">Reference proteome</keyword>